<dbReference type="AlphaFoldDB" id="A0A0P1B3C0"/>
<keyword evidence="2" id="KW-1185">Reference proteome</keyword>
<dbReference type="EMBL" id="CCYD01002939">
    <property type="protein sequence ID" value="CEG48610.1"/>
    <property type="molecule type" value="Genomic_DNA"/>
</dbReference>
<organism evidence="1 2">
    <name type="scientific">Plasmopara halstedii</name>
    <name type="common">Downy mildew of sunflower</name>
    <dbReference type="NCBI Taxonomy" id="4781"/>
    <lineage>
        <taxon>Eukaryota</taxon>
        <taxon>Sar</taxon>
        <taxon>Stramenopiles</taxon>
        <taxon>Oomycota</taxon>
        <taxon>Peronosporomycetes</taxon>
        <taxon>Peronosporales</taxon>
        <taxon>Peronosporaceae</taxon>
        <taxon>Plasmopara</taxon>
    </lineage>
</organism>
<evidence type="ECO:0000313" key="2">
    <source>
        <dbReference type="Proteomes" id="UP000054928"/>
    </source>
</evidence>
<protein>
    <submittedName>
        <fullName evidence="1">Uncharacterized protein</fullName>
    </submittedName>
</protein>
<accession>A0A0P1B3C0</accession>
<name>A0A0P1B3C0_PLAHL</name>
<dbReference type="RefSeq" id="XP_024584979.1">
    <property type="nucleotide sequence ID" value="XM_024719707.1"/>
</dbReference>
<reference evidence="2" key="1">
    <citation type="submission" date="2014-09" db="EMBL/GenBank/DDBJ databases">
        <authorList>
            <person name="Sharma Rahul"/>
            <person name="Thines Marco"/>
        </authorList>
    </citation>
    <scope>NUCLEOTIDE SEQUENCE [LARGE SCALE GENOMIC DNA]</scope>
</reference>
<dbReference type="Proteomes" id="UP000054928">
    <property type="component" value="Unassembled WGS sequence"/>
</dbReference>
<proteinExistence type="predicted"/>
<sequence>MFSFCDDVNKRYTNKLAEIPGSVHAETARQVAREELMEEYFLLLNVIKAQRIIDTPKILNLRRDQIDLIKENTFSFWKSRGMTPDDLSQILVHMDKPESDLVKWKFKSSI</sequence>
<dbReference type="GeneID" id="36401478"/>
<evidence type="ECO:0000313" key="1">
    <source>
        <dbReference type="EMBL" id="CEG48610.1"/>
    </source>
</evidence>